<name>A0ABU5H5W9_9BACT</name>
<proteinExistence type="predicted"/>
<accession>A0ABU5H5W9</accession>
<comment type="caution">
    <text evidence="2">The sequence shown here is derived from an EMBL/GenBank/DDBJ whole genome shotgun (WGS) entry which is preliminary data.</text>
</comment>
<dbReference type="Gene3D" id="1.25.40.10">
    <property type="entry name" value="Tetratricopeptide repeat domain"/>
    <property type="match status" value="1"/>
</dbReference>
<dbReference type="EMBL" id="JAXIVS010000006">
    <property type="protein sequence ID" value="MDY7228701.1"/>
    <property type="molecule type" value="Genomic_DNA"/>
</dbReference>
<evidence type="ECO:0000256" key="1">
    <source>
        <dbReference type="SAM" id="MobiDB-lite"/>
    </source>
</evidence>
<feature type="region of interest" description="Disordered" evidence="1">
    <location>
        <begin position="708"/>
        <end position="745"/>
    </location>
</feature>
<dbReference type="RefSeq" id="WP_321547420.1">
    <property type="nucleotide sequence ID" value="NZ_JAXIVS010000006.1"/>
</dbReference>
<gene>
    <name evidence="2" type="ORF">SYV04_19920</name>
</gene>
<organism evidence="2 3">
    <name type="scientific">Hyalangium rubrum</name>
    <dbReference type="NCBI Taxonomy" id="3103134"/>
    <lineage>
        <taxon>Bacteria</taxon>
        <taxon>Pseudomonadati</taxon>
        <taxon>Myxococcota</taxon>
        <taxon>Myxococcia</taxon>
        <taxon>Myxococcales</taxon>
        <taxon>Cystobacterineae</taxon>
        <taxon>Archangiaceae</taxon>
        <taxon>Hyalangium</taxon>
    </lineage>
</organism>
<dbReference type="InterPro" id="IPR011990">
    <property type="entry name" value="TPR-like_helical_dom_sf"/>
</dbReference>
<dbReference type="SUPFAM" id="SSF48452">
    <property type="entry name" value="TPR-like"/>
    <property type="match status" value="1"/>
</dbReference>
<dbReference type="Proteomes" id="UP001291309">
    <property type="component" value="Unassembled WGS sequence"/>
</dbReference>
<reference evidence="2 3" key="1">
    <citation type="submission" date="2023-12" db="EMBL/GenBank/DDBJ databases">
        <title>the genome sequence of Hyalangium sp. s54d21.</title>
        <authorList>
            <person name="Zhang X."/>
        </authorList>
    </citation>
    <scope>NUCLEOTIDE SEQUENCE [LARGE SCALE GENOMIC DNA]</scope>
    <source>
        <strain evidence="3">s54d21</strain>
    </source>
</reference>
<evidence type="ECO:0000313" key="3">
    <source>
        <dbReference type="Proteomes" id="UP001291309"/>
    </source>
</evidence>
<sequence>MMEQSRPLDPGGPQEQAFPSVLAASMDPSGLMERAPALATLLPDEPLSSALSRGDTLAVRAVLTARLGREPRGEARDTLQALLANRALFAVAEPAPWLGSVLGTGVSLLGAPPSGEPKAPFIATRVVRLLGVPLWPLSQHLAQRNREGTPQVLGRVPRASALGAVRWAVATGAVALTFAGLGLGVFSLGQREVLLVNGFSRPVEVVLDGERQQLEPDVLVKKQVFRLWGPLSVSASWPGQSKPFEVYSLEAAPRSIYNVLGASSLAVLNAAGSSLALADAPEGSTGSLDAHQTLEPRPGGWERQLRDHLQAGRWKKAGELAARISLVDPTASKAREEAARNLWRTAPEQAVTFVQRLVETYPDEFAAHQLAQEVLLAAGKGQQARENAAALLRKHPDSMDVALLSIRAQEPADRENAYGAVLSRTPLSAQALRALARVRLAEGFPQHALTLLDQARDESAESSVEDLDLRVRVLLSLREIEQATQAVVQFAQAPEHRSWELALLAGRLSRVVGPEHTPYISRKLLPPKRSSPEDLSLFTLLTHERGLGDPEIKAISDANTRTLLELTQATRENLKQAARLVSKANDAVLGQLDPGAAALLALELAWQGEPKEADRVFGSQLALLLARAPLEAYALRGEVTERLKTLPPEMLAAAYLIRGRVEPAEKERETQHARSTDVLGGFALQSLDRYITGRTPFPIMLCGTSMRRMRQQPTPTTESHRGPPPITQRTAAEPAQEALPRPWLR</sequence>
<protein>
    <submittedName>
        <fullName evidence="2">Uncharacterized protein</fullName>
    </submittedName>
</protein>
<evidence type="ECO:0000313" key="2">
    <source>
        <dbReference type="EMBL" id="MDY7228701.1"/>
    </source>
</evidence>
<keyword evidence="3" id="KW-1185">Reference proteome</keyword>